<dbReference type="Proteomes" id="UP001177212">
    <property type="component" value="Unassembled WGS sequence"/>
</dbReference>
<dbReference type="RefSeq" id="WP_305473313.1">
    <property type="nucleotide sequence ID" value="NZ_JAUYVT010000027.1"/>
</dbReference>
<dbReference type="Gene3D" id="3.40.50.12580">
    <property type="match status" value="1"/>
</dbReference>
<accession>A0ABT9FJL1</accession>
<sequence>MFVYFDVQHIYYLPQYIPVIEKLSNRGHQCALVFYRSQEKQFIDICETFAVEHSIKAIWLEDKSNTLDFYQGVECDWVVFGNAFLDVDKLNNKSVLMQHGIGPKSCYYDVSNTTTTVRFVEGEHRLKRLKNLYPNGNFVDSGYAKLDPIINNSVEKVDLARLGLDKNKPTLLYAPTFYPSSIECMSDDFPECFPDYNIIIKPHFFSLSKPRYKKQKSKIMRWQKYNNVYLTNESEFNLTPFLAVADIMLSDASSAIFEFAALDKPVVWCDFYKLRWNYRGIFSYRFKARLDEDINYFHKICQRAEQFSDVVSAVQLCASESEEFRFNRKKIIEQLAGKIDGNCADRIVNYLESYE</sequence>
<dbReference type="Pfam" id="PF04464">
    <property type="entry name" value="Glyphos_transf"/>
    <property type="match status" value="1"/>
</dbReference>
<keyword evidence="2" id="KW-1185">Reference proteome</keyword>
<dbReference type="InterPro" id="IPR043148">
    <property type="entry name" value="TagF_C"/>
</dbReference>
<evidence type="ECO:0000313" key="2">
    <source>
        <dbReference type="Proteomes" id="UP001177212"/>
    </source>
</evidence>
<organism evidence="1 2">
    <name type="scientific">Pseudoalteromonas marina</name>
    <dbReference type="NCBI Taxonomy" id="267375"/>
    <lineage>
        <taxon>Bacteria</taxon>
        <taxon>Pseudomonadati</taxon>
        <taxon>Pseudomonadota</taxon>
        <taxon>Gammaproteobacteria</taxon>
        <taxon>Alteromonadales</taxon>
        <taxon>Pseudoalteromonadaceae</taxon>
        <taxon>Pseudoalteromonas</taxon>
    </lineage>
</organism>
<dbReference type="EMBL" id="JAUYVT010000027">
    <property type="protein sequence ID" value="MDP2566849.1"/>
    <property type="molecule type" value="Genomic_DNA"/>
</dbReference>
<name>A0ABT9FJL1_9GAMM</name>
<dbReference type="InterPro" id="IPR007554">
    <property type="entry name" value="Glycerophosphate_synth"/>
</dbReference>
<comment type="caution">
    <text evidence="1">The sequence shown here is derived from an EMBL/GenBank/DDBJ whole genome shotgun (WGS) entry which is preliminary data.</text>
</comment>
<gene>
    <name evidence="1" type="ORF">Q8W34_19565</name>
</gene>
<protein>
    <submittedName>
        <fullName evidence="1">CDP-glycerol glycerophosphotransferase family protein</fullName>
    </submittedName>
</protein>
<evidence type="ECO:0000313" key="1">
    <source>
        <dbReference type="EMBL" id="MDP2566849.1"/>
    </source>
</evidence>
<reference evidence="1" key="1">
    <citation type="submission" date="2023-07" db="EMBL/GenBank/DDBJ databases">
        <title>Genome content predicts the carbon catabolic preferences of heterotrophic bacteria.</title>
        <authorList>
            <person name="Gralka M."/>
        </authorList>
    </citation>
    <scope>NUCLEOTIDE SEQUENCE</scope>
    <source>
        <strain evidence="1">4G09</strain>
    </source>
</reference>
<dbReference type="SUPFAM" id="SSF53756">
    <property type="entry name" value="UDP-Glycosyltransferase/glycogen phosphorylase"/>
    <property type="match status" value="1"/>
</dbReference>
<proteinExistence type="predicted"/>